<dbReference type="SMART" id="SM01382">
    <property type="entry name" value="Ribosomal_L2_C"/>
    <property type="match status" value="1"/>
</dbReference>
<dbReference type="PANTHER" id="PTHR47584">
    <property type="match status" value="1"/>
</dbReference>
<dbReference type="InterPro" id="IPR008991">
    <property type="entry name" value="Translation_prot_SH3-like_sf"/>
</dbReference>
<evidence type="ECO:0000256" key="4">
    <source>
        <dbReference type="SAM" id="MobiDB-lite"/>
    </source>
</evidence>
<accession>A0A4Y7JCU4</accession>
<reference evidence="6 7" key="1">
    <citation type="journal article" date="2018" name="Science">
        <title>The opium poppy genome and morphinan production.</title>
        <authorList>
            <person name="Guo L."/>
            <person name="Winzer T."/>
            <person name="Yang X."/>
            <person name="Li Y."/>
            <person name="Ning Z."/>
            <person name="He Z."/>
            <person name="Teodor R."/>
            <person name="Lu Y."/>
            <person name="Bowser T.A."/>
            <person name="Graham I.A."/>
            <person name="Ye K."/>
        </authorList>
    </citation>
    <scope>NUCLEOTIDE SEQUENCE [LARGE SCALE GENOMIC DNA]</scope>
    <source>
        <strain evidence="7">cv. HN1</strain>
        <tissue evidence="6">Leaves</tissue>
    </source>
</reference>
<organism evidence="6 7">
    <name type="scientific">Papaver somniferum</name>
    <name type="common">Opium poppy</name>
    <dbReference type="NCBI Taxonomy" id="3469"/>
    <lineage>
        <taxon>Eukaryota</taxon>
        <taxon>Viridiplantae</taxon>
        <taxon>Streptophyta</taxon>
        <taxon>Embryophyta</taxon>
        <taxon>Tracheophyta</taxon>
        <taxon>Spermatophyta</taxon>
        <taxon>Magnoliopsida</taxon>
        <taxon>Ranunculales</taxon>
        <taxon>Papaveraceae</taxon>
        <taxon>Papaveroideae</taxon>
        <taxon>Papaver</taxon>
    </lineage>
</organism>
<evidence type="ECO:0000313" key="6">
    <source>
        <dbReference type="EMBL" id="RZC58913.1"/>
    </source>
</evidence>
<protein>
    <recommendedName>
        <fullName evidence="5">Large ribosomal subunit protein uL2 C-terminal domain-containing protein</fullName>
    </recommendedName>
</protein>
<dbReference type="Proteomes" id="UP000316621">
    <property type="component" value="Chromosome 4"/>
</dbReference>
<dbReference type="GO" id="GO:0003735">
    <property type="term" value="F:structural constituent of ribosome"/>
    <property type="evidence" value="ECO:0007669"/>
    <property type="project" value="InterPro"/>
</dbReference>
<keyword evidence="2" id="KW-0689">Ribosomal protein</keyword>
<feature type="region of interest" description="Disordered" evidence="4">
    <location>
        <begin position="243"/>
        <end position="267"/>
    </location>
</feature>
<dbReference type="Pfam" id="PF03947">
    <property type="entry name" value="Ribosomal_L2_C"/>
    <property type="match status" value="1"/>
</dbReference>
<keyword evidence="7" id="KW-1185">Reference proteome</keyword>
<evidence type="ECO:0000256" key="2">
    <source>
        <dbReference type="ARBA" id="ARBA00022980"/>
    </source>
</evidence>
<keyword evidence="3" id="KW-0687">Ribonucleoprotein</keyword>
<feature type="domain" description="Large ribosomal subunit protein uL2 C-terminal" evidence="5">
    <location>
        <begin position="315"/>
        <end position="413"/>
    </location>
</feature>
<dbReference type="InterPro" id="IPR022669">
    <property type="entry name" value="Ribosomal_uL2_C"/>
</dbReference>
<dbReference type="InterPro" id="IPR014726">
    <property type="entry name" value="Ribosomal_uL2_dom3"/>
</dbReference>
<evidence type="ECO:0000313" key="7">
    <source>
        <dbReference type="Proteomes" id="UP000316621"/>
    </source>
</evidence>
<comment type="similarity">
    <text evidence="1">Belongs to the universal ribosomal protein uL2 family.</text>
</comment>
<dbReference type="InterPro" id="IPR024752">
    <property type="entry name" value="Myb/SANT-like_dom"/>
</dbReference>
<evidence type="ECO:0000259" key="5">
    <source>
        <dbReference type="SMART" id="SM01382"/>
    </source>
</evidence>
<dbReference type="Gene3D" id="4.10.950.10">
    <property type="entry name" value="Ribosomal protein L2, domain 3"/>
    <property type="match status" value="1"/>
</dbReference>
<gene>
    <name evidence="6" type="ORF">C5167_006216</name>
</gene>
<proteinExistence type="inferred from homology"/>
<dbReference type="Gramene" id="RZC58913">
    <property type="protein sequence ID" value="RZC58913"/>
    <property type="gene ID" value="C5167_006216"/>
</dbReference>
<dbReference type="InterPro" id="IPR045026">
    <property type="entry name" value="LIMYB"/>
</dbReference>
<dbReference type="PANTHER" id="PTHR47584:SF14">
    <property type="entry name" value="L10-INTERACTING MYB DOMAIN-CONTAINING PROTEIN-LIKE"/>
    <property type="match status" value="1"/>
</dbReference>
<dbReference type="GO" id="GO:1990904">
    <property type="term" value="C:ribonucleoprotein complex"/>
    <property type="evidence" value="ECO:0007669"/>
    <property type="project" value="UniProtKB-KW"/>
</dbReference>
<sequence length="424" mass="47472">MDFPLEYEAGLAWIKRKRKKEDTVVFRILGSCDGLVCLGIPTGTGMDLDMIAELTITSCILESYVESVVSLKSGTYVEKRERSIDGDMKKPPQKLRAAKVNVSALWTDDMEKEFCELLIEQRVGGKVPNLFGNAAWTLVEDEFNRKIGRHLSVHQIKDRYYMLRSRYKEIMRFMSLGGLSWDPDEKNIVVDDERVWDSYVKENPDEACYKTLSCPIYEELCVLFGDSPVTKFHAPAKNNDVEAPNLPFKQGSSASNRQEEVGENSNAECNYRGKRIAPSTSKCGPSKKAAINSSGSNDATTRIYVPAVDLQNDPYSIPNCTKHLQSLKVCVLRLVVKSEFPLFFLFRIKLPSEAKKIVPSGCRAMIGQVAGGGRTEKPILKAGNAYHKYRETPGPRPPGQKVGFIAARRTGRFHWQAAAKTDKA</sequence>
<dbReference type="EMBL" id="CM010718">
    <property type="protein sequence ID" value="RZC58913.1"/>
    <property type="molecule type" value="Genomic_DNA"/>
</dbReference>
<dbReference type="GO" id="GO:0005840">
    <property type="term" value="C:ribosome"/>
    <property type="evidence" value="ECO:0007669"/>
    <property type="project" value="UniProtKB-KW"/>
</dbReference>
<dbReference type="AlphaFoldDB" id="A0A4Y7JCU4"/>
<dbReference type="SUPFAM" id="SSF50104">
    <property type="entry name" value="Translation proteins SH3-like domain"/>
    <property type="match status" value="1"/>
</dbReference>
<name>A0A4Y7JCU4_PAPSO</name>
<evidence type="ECO:0000256" key="1">
    <source>
        <dbReference type="ARBA" id="ARBA00005636"/>
    </source>
</evidence>
<dbReference type="GO" id="GO:0006412">
    <property type="term" value="P:translation"/>
    <property type="evidence" value="ECO:0007669"/>
    <property type="project" value="InterPro"/>
</dbReference>
<dbReference type="Pfam" id="PF12776">
    <property type="entry name" value="Myb_DNA-bind_3"/>
    <property type="match status" value="1"/>
</dbReference>
<evidence type="ECO:0000256" key="3">
    <source>
        <dbReference type="ARBA" id="ARBA00023274"/>
    </source>
</evidence>
<dbReference type="STRING" id="3469.A0A4Y7JCU4"/>